<comment type="caution">
    <text evidence="2">The sequence shown here is derived from an EMBL/GenBank/DDBJ whole genome shotgun (WGS) entry which is preliminary data.</text>
</comment>
<feature type="region of interest" description="Disordered" evidence="1">
    <location>
        <begin position="43"/>
        <end position="81"/>
    </location>
</feature>
<sequence length="81" mass="9432">MQEQDEVIAGYIIQLEDEQGEYSFWTLHSEWDAELDEARLYENEEDATEQAESLQQKESGVVTVEPVFEGDEEDWDDVDEA</sequence>
<dbReference type="RefSeq" id="WP_086554754.1">
    <property type="nucleotide sequence ID" value="NZ_JAERKX010000013.1"/>
</dbReference>
<proteinExistence type="predicted"/>
<organism evidence="2 3">
    <name type="scientific">Acetobacter thailandicus</name>
    <dbReference type="NCBI Taxonomy" id="1502842"/>
    <lineage>
        <taxon>Bacteria</taxon>
        <taxon>Pseudomonadati</taxon>
        <taxon>Pseudomonadota</taxon>
        <taxon>Alphaproteobacteria</taxon>
        <taxon>Acetobacterales</taxon>
        <taxon>Acetobacteraceae</taxon>
        <taxon>Acetobacter</taxon>
    </lineage>
</organism>
<reference evidence="2 3" key="1">
    <citation type="submission" date="2022-11" db="EMBL/GenBank/DDBJ databases">
        <title>Genome sequencing of Acetobacter type strain.</title>
        <authorList>
            <person name="Heo J."/>
            <person name="Lee D."/>
            <person name="Han B.-H."/>
            <person name="Hong S.-B."/>
            <person name="Kwon S.-W."/>
        </authorList>
    </citation>
    <scope>NUCLEOTIDE SEQUENCE [LARGE SCALE GENOMIC DNA]</scope>
    <source>
        <strain evidence="2 3">KACC 21253</strain>
    </source>
</reference>
<evidence type="ECO:0000313" key="2">
    <source>
        <dbReference type="EMBL" id="MCX2562894.1"/>
    </source>
</evidence>
<evidence type="ECO:0000256" key="1">
    <source>
        <dbReference type="SAM" id="MobiDB-lite"/>
    </source>
</evidence>
<evidence type="ECO:0008006" key="4">
    <source>
        <dbReference type="Google" id="ProtNLM"/>
    </source>
</evidence>
<evidence type="ECO:0000313" key="3">
    <source>
        <dbReference type="Proteomes" id="UP001301152"/>
    </source>
</evidence>
<feature type="compositionally biased region" description="Acidic residues" evidence="1">
    <location>
        <begin position="68"/>
        <end position="81"/>
    </location>
</feature>
<accession>A0ABT3QC96</accession>
<dbReference type="EMBL" id="JAPIUZ010000001">
    <property type="protein sequence ID" value="MCX2562894.1"/>
    <property type="molecule type" value="Genomic_DNA"/>
</dbReference>
<protein>
    <recommendedName>
        <fullName evidence="4">DUF1292 domain-containing protein</fullName>
    </recommendedName>
</protein>
<dbReference type="Proteomes" id="UP001301152">
    <property type="component" value="Unassembled WGS sequence"/>
</dbReference>
<name>A0ABT3QC96_9PROT</name>
<gene>
    <name evidence="2" type="ORF">OQ497_02760</name>
</gene>
<keyword evidence="3" id="KW-1185">Reference proteome</keyword>